<keyword evidence="6" id="KW-1185">Reference proteome</keyword>
<dbReference type="CDD" id="cd04047">
    <property type="entry name" value="C2B_Copine"/>
    <property type="match status" value="1"/>
</dbReference>
<dbReference type="GO" id="GO:0071277">
    <property type="term" value="P:cellular response to calcium ion"/>
    <property type="evidence" value="ECO:0007669"/>
    <property type="project" value="TreeGrafter"/>
</dbReference>
<dbReference type="GO" id="GO:0005886">
    <property type="term" value="C:plasma membrane"/>
    <property type="evidence" value="ECO:0007669"/>
    <property type="project" value="TreeGrafter"/>
</dbReference>
<comment type="similarity">
    <text evidence="1">Belongs to the copine family.</text>
</comment>
<keyword evidence="2" id="KW-0677">Repeat</keyword>
<feature type="region of interest" description="Disordered" evidence="3">
    <location>
        <begin position="565"/>
        <end position="747"/>
    </location>
</feature>
<dbReference type="SUPFAM" id="SSF49562">
    <property type="entry name" value="C2 domain (Calcium/lipid-binding domain, CaLB)"/>
    <property type="match status" value="2"/>
</dbReference>
<feature type="domain" description="C2" evidence="4">
    <location>
        <begin position="30"/>
        <end position="159"/>
    </location>
</feature>
<dbReference type="InterPro" id="IPR045052">
    <property type="entry name" value="Copine"/>
</dbReference>
<dbReference type="CDD" id="cd04048">
    <property type="entry name" value="C2A_Copine"/>
    <property type="match status" value="1"/>
</dbReference>
<dbReference type="GO" id="GO:0005544">
    <property type="term" value="F:calcium-dependent phospholipid binding"/>
    <property type="evidence" value="ECO:0007669"/>
    <property type="project" value="InterPro"/>
</dbReference>
<reference evidence="5" key="1">
    <citation type="journal article" date="2020" name="bioRxiv">
        <title>Comparative genomics of Chlamydomonas.</title>
        <authorList>
            <person name="Craig R.J."/>
            <person name="Hasan A.R."/>
            <person name="Ness R.W."/>
            <person name="Keightley P.D."/>
        </authorList>
    </citation>
    <scope>NUCLEOTIDE SEQUENCE</scope>
    <source>
        <strain evidence="5">CCAP 11/70</strain>
    </source>
</reference>
<evidence type="ECO:0000256" key="2">
    <source>
        <dbReference type="ARBA" id="ARBA00022737"/>
    </source>
</evidence>
<proteinExistence type="inferred from homology"/>
<dbReference type="InterPro" id="IPR036465">
    <property type="entry name" value="vWFA_dom_sf"/>
</dbReference>
<dbReference type="Gene3D" id="2.60.40.150">
    <property type="entry name" value="C2 domain"/>
    <property type="match status" value="2"/>
</dbReference>
<dbReference type="Pfam" id="PF07002">
    <property type="entry name" value="Copine"/>
    <property type="match status" value="1"/>
</dbReference>
<dbReference type="InterPro" id="IPR010734">
    <property type="entry name" value="Copine_C"/>
</dbReference>
<feature type="compositionally biased region" description="Pro residues" evidence="3">
    <location>
        <begin position="720"/>
        <end position="735"/>
    </location>
</feature>
<dbReference type="InterPro" id="IPR035892">
    <property type="entry name" value="C2_domain_sf"/>
</dbReference>
<evidence type="ECO:0000256" key="1">
    <source>
        <dbReference type="ARBA" id="ARBA00009048"/>
    </source>
</evidence>
<dbReference type="AlphaFoldDB" id="A0A835YAZ5"/>
<evidence type="ECO:0000259" key="4">
    <source>
        <dbReference type="PROSITE" id="PS50004"/>
    </source>
</evidence>
<feature type="compositionally biased region" description="Pro residues" evidence="3">
    <location>
        <begin position="687"/>
        <end position="713"/>
    </location>
</feature>
<dbReference type="InterPro" id="IPR037768">
    <property type="entry name" value="C2B_Copine"/>
</dbReference>
<evidence type="ECO:0000313" key="5">
    <source>
        <dbReference type="EMBL" id="KAG2499353.1"/>
    </source>
</evidence>
<dbReference type="OrthoDB" id="5855668at2759"/>
<feature type="compositionally biased region" description="Pro residues" evidence="3">
    <location>
        <begin position="589"/>
        <end position="603"/>
    </location>
</feature>
<feature type="domain" description="C2" evidence="4">
    <location>
        <begin position="162"/>
        <end position="293"/>
    </location>
</feature>
<evidence type="ECO:0000256" key="3">
    <source>
        <dbReference type="SAM" id="MobiDB-lite"/>
    </source>
</evidence>
<dbReference type="SMART" id="SM00327">
    <property type="entry name" value="VWA"/>
    <property type="match status" value="1"/>
</dbReference>
<dbReference type="PANTHER" id="PTHR10857:SF106">
    <property type="entry name" value="C2 DOMAIN-CONTAINING PROTEIN"/>
    <property type="match status" value="1"/>
</dbReference>
<evidence type="ECO:0000313" key="6">
    <source>
        <dbReference type="Proteomes" id="UP000612055"/>
    </source>
</evidence>
<dbReference type="InterPro" id="IPR002035">
    <property type="entry name" value="VWF_A"/>
</dbReference>
<accession>A0A835YAZ5</accession>
<dbReference type="Proteomes" id="UP000612055">
    <property type="component" value="Unassembled WGS sequence"/>
</dbReference>
<feature type="compositionally biased region" description="Low complexity" evidence="3">
    <location>
        <begin position="565"/>
        <end position="588"/>
    </location>
</feature>
<dbReference type="PROSITE" id="PS50004">
    <property type="entry name" value="C2"/>
    <property type="match status" value="2"/>
</dbReference>
<sequence>MGNCFACADPHNKQSAGEYTWKDVAAAKASEGDEAASILQGTSHSRLSIAVSCSGLRRADLLTKSDPFAVLFELRDDGSRKEVCRTELITNCSDPAFVRRFELVYRFEKIQRYRLVVVDCDGGQDPESVPHTECNFLGQLDFALAEVVAAAGKKLTRPLTTPRGEAVSSLVVLAASEVKHCREVYRLRLQASGLRNVELVGKADPFLLVSRKQEDGSWLPVLKTNAVMNDLNPVWGEVVVKAVQLNDGDMLCPLRLQVFDYQSSGSHRPMGEVQLSTARLKEMGAAQGAVVSLEPPPGKPPGDYGLLQVSSMVVELRPTFLDYLAAGAEVGFLVAVDFTGSNGDPRQPGTKHYIGGGPTQYELAVMGIGRVLEFYDHDKVFPAYGFGGRKPGVSAASHCFPLGGSPDGACLGVDGLLTAYRQALREWGLSRPTYFSYVIRQAAYVARESVAAGGLVKYTCLLILTDGEVNDFAETVDAIIEASALPLSILIVCIGDEDFGKMKALDADRRRLSNGQRSAVRDIVQFVEFNRFAGDGTRLAQELLAELPGQMVEWCAAHRIPAARTTPATAPTSPAYQAQAQAQAAHAPAPHPPAAKPPPPYPAPGQDSAGPSHVPSWPSSPPFLAPPTPEMAAAQGAPWSPDHVAGVHVGPGGPGPSQGYHPQPGSFQDGTSLSGQALILPERTSPDYPPGLQPDSGPPPGYPDTHEAPPPGYPGRQEEPPPGYPSTQEEPPPGYPLAAQHWGHQQA</sequence>
<dbReference type="PANTHER" id="PTHR10857">
    <property type="entry name" value="COPINE"/>
    <property type="match status" value="1"/>
</dbReference>
<dbReference type="EMBL" id="JAEHOE010000007">
    <property type="protein sequence ID" value="KAG2499353.1"/>
    <property type="molecule type" value="Genomic_DNA"/>
</dbReference>
<dbReference type="SMART" id="SM00239">
    <property type="entry name" value="C2"/>
    <property type="match status" value="2"/>
</dbReference>
<dbReference type="Pfam" id="PF00168">
    <property type="entry name" value="C2"/>
    <property type="match status" value="2"/>
</dbReference>
<organism evidence="5 6">
    <name type="scientific">Edaphochlamys debaryana</name>
    <dbReference type="NCBI Taxonomy" id="47281"/>
    <lineage>
        <taxon>Eukaryota</taxon>
        <taxon>Viridiplantae</taxon>
        <taxon>Chlorophyta</taxon>
        <taxon>core chlorophytes</taxon>
        <taxon>Chlorophyceae</taxon>
        <taxon>CS clade</taxon>
        <taxon>Chlamydomonadales</taxon>
        <taxon>Chlamydomonadales incertae sedis</taxon>
        <taxon>Edaphochlamys</taxon>
    </lineage>
</organism>
<comment type="caution">
    <text evidence="5">The sequence shown here is derived from an EMBL/GenBank/DDBJ whole genome shotgun (WGS) entry which is preliminary data.</text>
</comment>
<name>A0A835YAZ5_9CHLO</name>
<dbReference type="InterPro" id="IPR000008">
    <property type="entry name" value="C2_dom"/>
</dbReference>
<dbReference type="SUPFAM" id="SSF53300">
    <property type="entry name" value="vWA-like"/>
    <property type="match status" value="1"/>
</dbReference>
<gene>
    <name evidence="5" type="ORF">HYH03_002928</name>
</gene>
<feature type="compositionally biased region" description="Pro residues" evidence="3">
    <location>
        <begin position="618"/>
        <end position="629"/>
    </location>
</feature>
<feature type="compositionally biased region" description="Low complexity" evidence="3">
    <location>
        <begin position="657"/>
        <end position="666"/>
    </location>
</feature>
<protein>
    <recommendedName>
        <fullName evidence="4">C2 domain-containing protein</fullName>
    </recommendedName>
</protein>